<sequence length="1484" mass="157753">MSKRGEIIESDLISAQRLVDAKAYWANEAINSLLGDNSGKPSPIENTMNDFRRGQLVDALTPGTIDDAWKGINEKLAQEGLSPVSLEEQRYWRENLPDPGPLPSELESAGGFIGGELAEALAQQAKKLIDLLEGEALRQGVNDIGGFADELISGVKDSFEDVMDKAISQGNDLEDSYSKALDEIGELIDNASDALGDFWDDYIGKPLEVLKDKLKDLFKRAESAISPLILDLDGDGVETLALGQKIYFDHDDNGFSENTGWVGRDDGLLVWDRDGDGKITNGKELFGSYSELPNGNVANHGFSALVSLDSNKDDKIDSSDEAFHKLRVWRDLNSNASVDEGELVSLDELGIKSLSTTYSNSSFIDENGNQHRLVGSYQTVDGHIREMTDVWFSTDATNTQSVEIIEIDEDIKALPDLAGFGNVHSLHQAMARDESGELKDLVKRYLAASEQDRAGLLDILVYTWAGVQDSSGSSSYLGDLRKVAAIEKFLADSYNGGTGPNAFSLLNQAYGALLTYVEQGLLGGFAKSQLDISFIWSEGLSNGRLDIERLLNSVKGIFEVSEHQAKDVLAFLEAALSGNFIATSAVTSIVAASDQKGSDFEQLLALFGEIGSSQIGTSKGESIVTGAVSRIYGLGGDDIITGGSGNEFIDGGAGDDIIIDQGSGTNTLLGGEGNDSITYSYSANNTIDGGEGDDRIQIDSARYTYTSQVNTISGGRGDDVIVAGYGKDTYLFSRGDGQDSITDQGGTDKLVFGEGIALSDLVVSRSGTNLLVEVLDSANPESVDQITIIGWDNAGYRIETFELADGTTVSAQELTNLAMTGSEASETLTLWSDATWADGKDGDDIIYSGTNNATVYGGDGNDTITDTYGSDTIDGGAGDDIIIDQGSGTNTLLGGEGNDSITYSYYANNTIEGGEGDDRIQIDSARYTYTSQVNTISGGRGDDVIVAGYGKDTYLFSRGDGQDSITDQGGTDKLVFGEGIALSDLVVSRSGTNLLVEVLDSANPESVDQITIIGWDNAGYRIETFELADGTTVSAQELTNLAMTGSEASETLTLWSDATWADGKDGDDIIYSGTNNATVYGGDGNDTITDTYGSDTIDGGAGDDIIIDQGSGTNTLLGGGGNDSITYSYYANNTIEGGEGDDRIQVDRTYYGSSYQNTISGGRGNDVIVAGDAQDTYLFNRGDGQDLITDYGGTDKLVFGEGITQEDLFVSRKGNDLIIRVKDASGSTNTDQLTVKNWYSSAGYQIESVEFSDGHKLLAGQLTELGHIIYGTEEADTLVGFDAGVTITAGAGDDTLASIGRGTNTLLGGEGNDSITYSYYADNTIEGGEGDDRIQVDYTHNSSSNKNTISGGRGNDVIVAGYARDTYLFNRGDGQDSITDYGGTDKLVFGNGINSDDLWLRRAGNSLEVSIVGADDKITLENWFTGSSYRIEQIAAADGRTLLDSQVQVLVDAMAAFAVPASGESAMTPDQRAQLDVVIAANWQ</sequence>
<dbReference type="PANTHER" id="PTHR38340:SF1">
    <property type="entry name" value="S-LAYER PROTEIN"/>
    <property type="match status" value="1"/>
</dbReference>
<evidence type="ECO:0000259" key="4">
    <source>
        <dbReference type="Pfam" id="PF06594"/>
    </source>
</evidence>
<feature type="domain" description="Haemolysin-type calcium binding-related" evidence="4">
    <location>
        <begin position="993"/>
        <end position="1035"/>
    </location>
</feature>
<evidence type="ECO:0000313" key="5">
    <source>
        <dbReference type="EMBL" id="TBU99373.1"/>
    </source>
</evidence>
<keyword evidence="3" id="KW-0106">Calcium</keyword>
<dbReference type="InterPro" id="IPR010566">
    <property type="entry name" value="Haemolys_ca-bd"/>
</dbReference>
<dbReference type="Proteomes" id="UP000292639">
    <property type="component" value="Unassembled WGS sequence"/>
</dbReference>
<keyword evidence="2" id="KW-0964">Secreted</keyword>
<gene>
    <name evidence="5" type="ORF">DNJ96_03450</name>
</gene>
<dbReference type="InterPro" id="IPR018511">
    <property type="entry name" value="Hemolysin-typ_Ca-bd_CS"/>
</dbReference>
<dbReference type="InterPro" id="IPR011049">
    <property type="entry name" value="Serralysin-like_metalloprot_C"/>
</dbReference>
<evidence type="ECO:0000256" key="1">
    <source>
        <dbReference type="ARBA" id="ARBA00004613"/>
    </source>
</evidence>
<dbReference type="InterPro" id="IPR050557">
    <property type="entry name" value="RTX_toxin/Mannuronan_C5-epim"/>
</dbReference>
<dbReference type="RefSeq" id="WP_131187542.1">
    <property type="nucleotide sequence ID" value="NZ_QJUP01000002.1"/>
</dbReference>
<dbReference type="GO" id="GO:0005509">
    <property type="term" value="F:calcium ion binding"/>
    <property type="evidence" value="ECO:0007669"/>
    <property type="project" value="InterPro"/>
</dbReference>
<feature type="domain" description="Haemolysin-type calcium binding-related" evidence="4">
    <location>
        <begin position="769"/>
        <end position="811"/>
    </location>
</feature>
<evidence type="ECO:0000256" key="2">
    <source>
        <dbReference type="ARBA" id="ARBA00022525"/>
    </source>
</evidence>
<dbReference type="InterPro" id="IPR001343">
    <property type="entry name" value="Hemolysn_Ca-bd"/>
</dbReference>
<organism evidence="5 6">
    <name type="scientific">Stutzerimonas kirkiae</name>
    <dbReference type="NCBI Taxonomy" id="2211392"/>
    <lineage>
        <taxon>Bacteria</taxon>
        <taxon>Pseudomonadati</taxon>
        <taxon>Pseudomonadota</taxon>
        <taxon>Gammaproteobacteria</taxon>
        <taxon>Pseudomonadales</taxon>
        <taxon>Pseudomonadaceae</taxon>
        <taxon>Stutzerimonas</taxon>
    </lineage>
</organism>
<dbReference type="Pfam" id="PF00353">
    <property type="entry name" value="HemolysinCabind"/>
    <property type="match status" value="15"/>
</dbReference>
<dbReference type="Pfam" id="PF06594">
    <property type="entry name" value="HCBP_related"/>
    <property type="match status" value="4"/>
</dbReference>
<evidence type="ECO:0000256" key="3">
    <source>
        <dbReference type="ARBA" id="ARBA00022837"/>
    </source>
</evidence>
<name>A0A4Q9RFT4_9GAMM</name>
<accession>A0A4Q9RFT4</accession>
<feature type="domain" description="Haemolysin-type calcium binding-related" evidence="4">
    <location>
        <begin position="1407"/>
        <end position="1442"/>
    </location>
</feature>
<dbReference type="EMBL" id="QJUP01000002">
    <property type="protein sequence ID" value="TBU99373.1"/>
    <property type="molecule type" value="Genomic_DNA"/>
</dbReference>
<dbReference type="Gene3D" id="2.150.10.10">
    <property type="entry name" value="Serralysin-like metalloprotease, C-terminal"/>
    <property type="match status" value="3"/>
</dbReference>
<dbReference type="PRINTS" id="PR00313">
    <property type="entry name" value="CABNDNGRPT"/>
</dbReference>
<keyword evidence="6" id="KW-1185">Reference proteome</keyword>
<feature type="domain" description="Haemolysin-type calcium binding-related" evidence="4">
    <location>
        <begin position="1216"/>
        <end position="1254"/>
    </location>
</feature>
<dbReference type="PROSITE" id="PS00330">
    <property type="entry name" value="HEMOLYSIN_CALCIUM"/>
    <property type="match status" value="2"/>
</dbReference>
<comment type="caution">
    <text evidence="5">The sequence shown here is derived from an EMBL/GenBank/DDBJ whole genome shotgun (WGS) entry which is preliminary data.</text>
</comment>
<proteinExistence type="predicted"/>
<dbReference type="Gene3D" id="2.160.20.160">
    <property type="match status" value="2"/>
</dbReference>
<comment type="subcellular location">
    <subcellularLocation>
        <location evidence="1">Secreted</location>
    </subcellularLocation>
</comment>
<protein>
    <recommendedName>
        <fullName evidence="4">Haemolysin-type calcium binding-related domain-containing protein</fullName>
    </recommendedName>
</protein>
<dbReference type="PANTHER" id="PTHR38340">
    <property type="entry name" value="S-LAYER PROTEIN"/>
    <property type="match status" value="1"/>
</dbReference>
<evidence type="ECO:0000313" key="6">
    <source>
        <dbReference type="Proteomes" id="UP000292639"/>
    </source>
</evidence>
<dbReference type="SUPFAM" id="SSF51120">
    <property type="entry name" value="beta-Roll"/>
    <property type="match status" value="4"/>
</dbReference>
<reference evidence="5 6" key="1">
    <citation type="submission" date="2018-06" db="EMBL/GenBank/DDBJ databases">
        <title>Three novel Pseudomonas species isolated from symptomatic oak.</title>
        <authorList>
            <person name="Bueno-Gonzalez V."/>
            <person name="Brady C."/>
        </authorList>
    </citation>
    <scope>NUCLEOTIDE SEQUENCE [LARGE SCALE GENOMIC DNA]</scope>
    <source>
        <strain evidence="5 6">P17C</strain>
    </source>
</reference>
<dbReference type="GO" id="GO:0005576">
    <property type="term" value="C:extracellular region"/>
    <property type="evidence" value="ECO:0007669"/>
    <property type="project" value="UniProtKB-SubCell"/>
</dbReference>